<dbReference type="Proteomes" id="UP000215335">
    <property type="component" value="Unassembled WGS sequence"/>
</dbReference>
<evidence type="ECO:0000313" key="1">
    <source>
        <dbReference type="EMBL" id="OXU26760.1"/>
    </source>
</evidence>
<dbReference type="EMBL" id="NNAY01000734">
    <property type="protein sequence ID" value="OXU26760.1"/>
    <property type="molecule type" value="Genomic_DNA"/>
</dbReference>
<evidence type="ECO:0000313" key="2">
    <source>
        <dbReference type="Proteomes" id="UP000215335"/>
    </source>
</evidence>
<sequence length="106" mass="12379">MRGSYGLLELHQLVEVHLSEDIDMNSEPKTYILAKRMMNLKKRLKEEFYAHRTPILSPDVRHLDILRDSFEFSLSPDKDVTILREHFIFNKLVLTTSTSQLGFLGC</sequence>
<gene>
    <name evidence="1" type="ORF">TSAR_005707</name>
</gene>
<keyword evidence="2" id="KW-1185">Reference proteome</keyword>
<comment type="caution">
    <text evidence="1">The sequence shown here is derived from an EMBL/GenBank/DDBJ whole genome shotgun (WGS) entry which is preliminary data.</text>
</comment>
<reference evidence="1 2" key="1">
    <citation type="journal article" date="2017" name="Curr. Biol.">
        <title>The Evolution of Venom by Co-option of Single-Copy Genes.</title>
        <authorList>
            <person name="Martinson E.O."/>
            <person name="Mrinalini"/>
            <person name="Kelkar Y.D."/>
            <person name="Chang C.H."/>
            <person name="Werren J.H."/>
        </authorList>
    </citation>
    <scope>NUCLEOTIDE SEQUENCE [LARGE SCALE GENOMIC DNA]</scope>
    <source>
        <strain evidence="1 2">Alberta</strain>
        <tissue evidence="1">Whole body</tissue>
    </source>
</reference>
<dbReference type="AlphaFoldDB" id="A0A232F8E8"/>
<protein>
    <submittedName>
        <fullName evidence="1">Uncharacterized protein</fullName>
    </submittedName>
</protein>
<name>A0A232F8E8_9HYME</name>
<proteinExistence type="predicted"/>
<organism evidence="1 2">
    <name type="scientific">Trichomalopsis sarcophagae</name>
    <dbReference type="NCBI Taxonomy" id="543379"/>
    <lineage>
        <taxon>Eukaryota</taxon>
        <taxon>Metazoa</taxon>
        <taxon>Ecdysozoa</taxon>
        <taxon>Arthropoda</taxon>
        <taxon>Hexapoda</taxon>
        <taxon>Insecta</taxon>
        <taxon>Pterygota</taxon>
        <taxon>Neoptera</taxon>
        <taxon>Endopterygota</taxon>
        <taxon>Hymenoptera</taxon>
        <taxon>Apocrita</taxon>
        <taxon>Proctotrupomorpha</taxon>
        <taxon>Chalcidoidea</taxon>
        <taxon>Pteromalidae</taxon>
        <taxon>Pteromalinae</taxon>
        <taxon>Trichomalopsis</taxon>
    </lineage>
</organism>
<accession>A0A232F8E8</accession>